<comment type="similarity">
    <text evidence="1">Belongs to the lunapark family.</text>
</comment>
<keyword evidence="1" id="KW-0256">Endoplasmic reticulum</keyword>
<gene>
    <name evidence="4" type="ORF">P280DRAFT_466202</name>
</gene>
<keyword evidence="1" id="KW-0479">Metal-binding</keyword>
<feature type="transmembrane region" description="Helical" evidence="1">
    <location>
        <begin position="72"/>
        <end position="94"/>
    </location>
</feature>
<dbReference type="PANTHER" id="PTHR22166">
    <property type="entry name" value="ENDOPLASMIC RETICULUM JUNCTION FORMATION PROTEIN LUNAPARK"/>
    <property type="match status" value="1"/>
</dbReference>
<keyword evidence="1" id="KW-0862">Zinc</keyword>
<comment type="function">
    <text evidence="1">Plays a role in determining ER morphology.</text>
</comment>
<proteinExistence type="inferred from homology"/>
<feature type="region of interest" description="Disordered" evidence="2">
    <location>
        <begin position="328"/>
        <end position="376"/>
    </location>
</feature>
<keyword evidence="5" id="KW-1185">Reference proteome</keyword>
<evidence type="ECO:0000256" key="1">
    <source>
        <dbReference type="RuleBase" id="RU367073"/>
    </source>
</evidence>
<feature type="compositionally biased region" description="Polar residues" evidence="2">
    <location>
        <begin position="180"/>
        <end position="189"/>
    </location>
</feature>
<evidence type="ECO:0000259" key="3">
    <source>
        <dbReference type="Pfam" id="PF10058"/>
    </source>
</evidence>
<feature type="compositionally biased region" description="Pro residues" evidence="2">
    <location>
        <begin position="194"/>
        <end position="205"/>
    </location>
</feature>
<dbReference type="GO" id="GO:0071788">
    <property type="term" value="P:endoplasmic reticulum tubular network maintenance"/>
    <property type="evidence" value="ECO:0007669"/>
    <property type="project" value="UniProtKB-UniRule"/>
</dbReference>
<feature type="transmembrane region" description="Helical" evidence="1">
    <location>
        <begin position="46"/>
        <end position="66"/>
    </location>
</feature>
<evidence type="ECO:0000313" key="4">
    <source>
        <dbReference type="EMBL" id="KAF2644951.1"/>
    </source>
</evidence>
<organism evidence="4 5">
    <name type="scientific">Massarina eburnea CBS 473.64</name>
    <dbReference type="NCBI Taxonomy" id="1395130"/>
    <lineage>
        <taxon>Eukaryota</taxon>
        <taxon>Fungi</taxon>
        <taxon>Dikarya</taxon>
        <taxon>Ascomycota</taxon>
        <taxon>Pezizomycotina</taxon>
        <taxon>Dothideomycetes</taxon>
        <taxon>Pleosporomycetidae</taxon>
        <taxon>Pleosporales</taxon>
        <taxon>Massarineae</taxon>
        <taxon>Massarinaceae</taxon>
        <taxon>Massarina</taxon>
    </lineage>
</organism>
<comment type="subcellular location">
    <subcellularLocation>
        <location evidence="1">Endoplasmic reticulum membrane</location>
        <topology evidence="1">Multi-pass membrane protein</topology>
    </subcellularLocation>
</comment>
<feature type="compositionally biased region" description="Low complexity" evidence="2">
    <location>
        <begin position="339"/>
        <end position="351"/>
    </location>
</feature>
<dbReference type="Pfam" id="PF10058">
    <property type="entry name" value="Zn_ribbon_10"/>
    <property type="match status" value="1"/>
</dbReference>
<dbReference type="AlphaFoldDB" id="A0A6A6SDK8"/>
<dbReference type="InterPro" id="IPR040115">
    <property type="entry name" value="Lnp"/>
</dbReference>
<dbReference type="PANTHER" id="PTHR22166:SF12">
    <property type="entry name" value="ENDOPLASMIC RETICULUM JUNCTION FORMATION PROTEIN LUNAPARK"/>
    <property type="match status" value="1"/>
</dbReference>
<feature type="region of interest" description="Disordered" evidence="2">
    <location>
        <begin position="138"/>
        <end position="230"/>
    </location>
</feature>
<feature type="domain" description="Lunapark zinc ribbon" evidence="3">
    <location>
        <begin position="249"/>
        <end position="305"/>
    </location>
</feature>
<dbReference type="OrthoDB" id="1725934at2759"/>
<dbReference type="Proteomes" id="UP000799753">
    <property type="component" value="Unassembled WGS sequence"/>
</dbReference>
<keyword evidence="1" id="KW-1133">Transmembrane helix</keyword>
<dbReference type="GO" id="GO:0098826">
    <property type="term" value="C:endoplasmic reticulum tubular network membrane"/>
    <property type="evidence" value="ECO:0007669"/>
    <property type="project" value="UniProtKB-UniRule"/>
</dbReference>
<evidence type="ECO:0000313" key="5">
    <source>
        <dbReference type="Proteomes" id="UP000799753"/>
    </source>
</evidence>
<keyword evidence="1" id="KW-0863">Zinc-finger</keyword>
<reference evidence="4" key="1">
    <citation type="journal article" date="2020" name="Stud. Mycol.">
        <title>101 Dothideomycetes genomes: a test case for predicting lifestyles and emergence of pathogens.</title>
        <authorList>
            <person name="Haridas S."/>
            <person name="Albert R."/>
            <person name="Binder M."/>
            <person name="Bloem J."/>
            <person name="Labutti K."/>
            <person name="Salamov A."/>
            <person name="Andreopoulos B."/>
            <person name="Baker S."/>
            <person name="Barry K."/>
            <person name="Bills G."/>
            <person name="Bluhm B."/>
            <person name="Cannon C."/>
            <person name="Castanera R."/>
            <person name="Culley D."/>
            <person name="Daum C."/>
            <person name="Ezra D."/>
            <person name="Gonzalez J."/>
            <person name="Henrissat B."/>
            <person name="Kuo A."/>
            <person name="Liang C."/>
            <person name="Lipzen A."/>
            <person name="Lutzoni F."/>
            <person name="Magnuson J."/>
            <person name="Mondo S."/>
            <person name="Nolan M."/>
            <person name="Ohm R."/>
            <person name="Pangilinan J."/>
            <person name="Park H.-J."/>
            <person name="Ramirez L."/>
            <person name="Alfaro M."/>
            <person name="Sun H."/>
            <person name="Tritt A."/>
            <person name="Yoshinaga Y."/>
            <person name="Zwiers L.-H."/>
            <person name="Turgeon B."/>
            <person name="Goodwin S."/>
            <person name="Spatafora J."/>
            <person name="Crous P."/>
            <person name="Grigoriev I."/>
        </authorList>
    </citation>
    <scope>NUCLEOTIDE SEQUENCE</scope>
    <source>
        <strain evidence="4">CBS 473.64</strain>
    </source>
</reference>
<accession>A0A6A6SDK8</accession>
<comment type="domain">
    <text evidence="1">The C4-type zinc finger motif is necessary both for its ER three-way tubular junction localization and formation.</text>
</comment>
<feature type="compositionally biased region" description="Basic and acidic residues" evidence="2">
    <location>
        <begin position="328"/>
        <end position="337"/>
    </location>
</feature>
<dbReference type="GO" id="GO:1903373">
    <property type="term" value="P:positive regulation of endoplasmic reticulum tubular network organization"/>
    <property type="evidence" value="ECO:0007669"/>
    <property type="project" value="UniProtKB-UniRule"/>
</dbReference>
<keyword evidence="1" id="KW-0812">Transmembrane</keyword>
<keyword evidence="1" id="KW-0472">Membrane</keyword>
<sequence>MVSFWPFKSSGDAAAFERALSTLTGKVSRATARNDNLRQKSRRVRVMWTLYAGFAYILAALLLTLVTGWRNWGAYETTAVAGGPILIYLSRYALTNYYDWRVTNTDAYIKSLMNEIDATIEKLKEATKYNSTHELLKKYDRSPGPKQAPSTPSQLKPPGPGQGPGQAPGPRTGVAPPATANIQRPSEQQRPSTSPAPGPPSPQPAPRTSQSLSPREASGPEADHDNFVPGRLTRQYSASAIATYTQTHWYDRILDALLGEDETQPKNRLALICSECRLVNGQAPPGTHSIEDVGRWRCGGCHIWNGKEKTQEGALADLVHGWEAERKAKEKELRDESSVGEVEVSEGSGVDVAEEVEDDSPPARSTRSKSKSREKQ</sequence>
<dbReference type="GO" id="GO:0008270">
    <property type="term" value="F:zinc ion binding"/>
    <property type="evidence" value="ECO:0007669"/>
    <property type="project" value="UniProtKB-KW"/>
</dbReference>
<dbReference type="InterPro" id="IPR019273">
    <property type="entry name" value="Lunapark_Znf"/>
</dbReference>
<evidence type="ECO:0000256" key="2">
    <source>
        <dbReference type="SAM" id="MobiDB-lite"/>
    </source>
</evidence>
<protein>
    <recommendedName>
        <fullName evidence="1">Endoplasmic reticulum junction formation protein lunapark</fullName>
    </recommendedName>
</protein>
<name>A0A6A6SDK8_9PLEO</name>
<dbReference type="EMBL" id="MU006778">
    <property type="protein sequence ID" value="KAF2644951.1"/>
    <property type="molecule type" value="Genomic_DNA"/>
</dbReference>